<feature type="signal peptide" evidence="1">
    <location>
        <begin position="1"/>
        <end position="22"/>
    </location>
</feature>
<evidence type="ECO:0000256" key="1">
    <source>
        <dbReference type="SAM" id="SignalP"/>
    </source>
</evidence>
<evidence type="ECO:0000313" key="3">
    <source>
        <dbReference type="Proteomes" id="UP000036938"/>
    </source>
</evidence>
<protein>
    <recommendedName>
        <fullName evidence="4">DUF2059 domain-containing protein</fullName>
    </recommendedName>
</protein>
<evidence type="ECO:0008006" key="4">
    <source>
        <dbReference type="Google" id="ProtNLM"/>
    </source>
</evidence>
<dbReference type="AlphaFoldDB" id="A0A0L1JJV3"/>
<dbReference type="Proteomes" id="UP000036938">
    <property type="component" value="Unassembled WGS sequence"/>
</dbReference>
<dbReference type="EMBL" id="AQQZ01000020">
    <property type="protein sequence ID" value="KNG91992.1"/>
    <property type="molecule type" value="Genomic_DNA"/>
</dbReference>
<sequence>MNRFMTLTTAALVATLGTGAFATTNLERQVERYVGDVDFSVLSDTEKAEVRNIIYGSGTFSERRAILMSILDGTGAMVPDMPVTYTIENNWEGLEAAVQRFMPEFRVDNYDDPTLLAIQNILYSAETEQEKLLKIEGLLRS</sequence>
<feature type="chain" id="PRO_5005553704" description="DUF2059 domain-containing protein" evidence="1">
    <location>
        <begin position="23"/>
        <end position="141"/>
    </location>
</feature>
<name>A0A0L1JJV3_9RHOB</name>
<evidence type="ECO:0000313" key="2">
    <source>
        <dbReference type="EMBL" id="KNG91992.1"/>
    </source>
</evidence>
<gene>
    <name evidence="2" type="ORF">ATO11_19825</name>
</gene>
<accession>A0A0L1JJV3</accession>
<dbReference type="RefSeq" id="WP_050532643.1">
    <property type="nucleotide sequence ID" value="NZ_AQQZ01000020.1"/>
</dbReference>
<keyword evidence="1" id="KW-0732">Signal</keyword>
<proteinExistence type="predicted"/>
<keyword evidence="3" id="KW-1185">Reference proteome</keyword>
<reference evidence="2 3" key="1">
    <citation type="journal article" date="2015" name="Int. J. Syst. Evol. Microbiol.">
        <title>Aestuariivita atlantica sp. nov., isolated from deep sea sediment of the Atlantic Ocean.</title>
        <authorList>
            <person name="Li G."/>
            <person name="Lai Q."/>
            <person name="Du Y."/>
            <person name="Liu X."/>
            <person name="Sun F."/>
            <person name="Shao Z."/>
        </authorList>
    </citation>
    <scope>NUCLEOTIDE SEQUENCE [LARGE SCALE GENOMIC DNA]</scope>
    <source>
        <strain evidence="2 3">22II-S11-z3</strain>
    </source>
</reference>
<comment type="caution">
    <text evidence="2">The sequence shown here is derived from an EMBL/GenBank/DDBJ whole genome shotgun (WGS) entry which is preliminary data.</text>
</comment>
<organism evidence="2 3">
    <name type="scientific">Pseudaestuariivita atlantica</name>
    <dbReference type="NCBI Taxonomy" id="1317121"/>
    <lineage>
        <taxon>Bacteria</taxon>
        <taxon>Pseudomonadati</taxon>
        <taxon>Pseudomonadota</taxon>
        <taxon>Alphaproteobacteria</taxon>
        <taxon>Rhodobacterales</taxon>
        <taxon>Paracoccaceae</taxon>
        <taxon>Pseudaestuariivita</taxon>
    </lineage>
</organism>